<gene>
    <name evidence="1" type="ORF">I8J31_20685</name>
</gene>
<feature type="non-terminal residue" evidence="1">
    <location>
        <position position="300"/>
    </location>
</feature>
<dbReference type="Proteomes" id="UP000628710">
    <property type="component" value="Unassembled WGS sequence"/>
</dbReference>
<evidence type="ECO:0000313" key="1">
    <source>
        <dbReference type="EMBL" id="MBJ7540087.1"/>
    </source>
</evidence>
<dbReference type="AlphaFoldDB" id="A0A934K059"/>
<protein>
    <submittedName>
        <fullName evidence="1">Uncharacterized protein</fullName>
    </submittedName>
</protein>
<sequence length="300" mass="33770">DAINDDHSDTIDTGCYRFTYQYEEATVDLDRDLQGFKRLVITDEQHDTETTQTYSVDYPLTGRLINKTIKDADTQRLMGIEEYVYHSCQRGVTGAYDGHCENLPNGAHRVFLDDKLLHHYTMGTANYTLMTRNGYSQPHLSNGQPITVTYDGDAQRAAGDGAYTRCYLYVAHVPEDQWWKRSYATHVKQTHWQPGNCLTAANDWDATNDLNMQAFGFDDRMNVIAKDVYLDKTSSGDLGGHWLGTDFTYDDYGNLLTQTQPTGLVTEFSYDASHTFVTEQSSIGAGLTLTSRFAYDAGTG</sequence>
<dbReference type="Pfam" id="PF05593">
    <property type="entry name" value="RHS_repeat"/>
    <property type="match status" value="1"/>
</dbReference>
<dbReference type="InterPro" id="IPR006530">
    <property type="entry name" value="YD"/>
</dbReference>
<organism evidence="1 2">
    <name type="scientific">Marinomonas transparens</name>
    <dbReference type="NCBI Taxonomy" id="2795388"/>
    <lineage>
        <taxon>Bacteria</taxon>
        <taxon>Pseudomonadati</taxon>
        <taxon>Pseudomonadota</taxon>
        <taxon>Gammaproteobacteria</taxon>
        <taxon>Oceanospirillales</taxon>
        <taxon>Oceanospirillaceae</taxon>
        <taxon>Marinomonas</taxon>
    </lineage>
</organism>
<evidence type="ECO:0000313" key="2">
    <source>
        <dbReference type="Proteomes" id="UP000628710"/>
    </source>
</evidence>
<accession>A0A934K059</accession>
<dbReference type="EMBL" id="JAEMNX010000070">
    <property type="protein sequence ID" value="MBJ7540087.1"/>
    <property type="molecule type" value="Genomic_DNA"/>
</dbReference>
<name>A0A934K059_9GAMM</name>
<comment type="caution">
    <text evidence="1">The sequence shown here is derived from an EMBL/GenBank/DDBJ whole genome shotgun (WGS) entry which is preliminary data.</text>
</comment>
<dbReference type="NCBIfam" id="TIGR01643">
    <property type="entry name" value="YD_repeat_2x"/>
    <property type="match status" value="1"/>
</dbReference>
<dbReference type="InterPro" id="IPR031325">
    <property type="entry name" value="RHS_repeat"/>
</dbReference>
<proteinExistence type="predicted"/>
<dbReference type="Gene3D" id="2.180.10.10">
    <property type="entry name" value="RHS repeat-associated core"/>
    <property type="match status" value="1"/>
</dbReference>
<dbReference type="RefSeq" id="WP_199470479.1">
    <property type="nucleotide sequence ID" value="NZ_JAEMNX010000070.1"/>
</dbReference>
<feature type="non-terminal residue" evidence="1">
    <location>
        <position position="1"/>
    </location>
</feature>
<reference evidence="1" key="1">
    <citation type="submission" date="2020-12" db="EMBL/GenBank/DDBJ databases">
        <title>Marinomonas arctica sp. nov., a psychrotolerant bacterium isolated from the Arctic.</title>
        <authorList>
            <person name="Zhang Y."/>
        </authorList>
    </citation>
    <scope>NUCLEOTIDE SEQUENCE</scope>
    <source>
        <strain evidence="1">C1424</strain>
    </source>
</reference>
<keyword evidence="2" id="KW-1185">Reference proteome</keyword>